<evidence type="ECO:0000256" key="1">
    <source>
        <dbReference type="SAM" id="MobiDB-lite"/>
    </source>
</evidence>
<feature type="region of interest" description="Disordered" evidence="1">
    <location>
        <begin position="60"/>
        <end position="80"/>
    </location>
</feature>
<name>M7B1L6_CHEMY</name>
<dbReference type="EMBL" id="KB543575">
    <property type="protein sequence ID" value="EMP31761.1"/>
    <property type="molecule type" value="Genomic_DNA"/>
</dbReference>
<dbReference type="AlphaFoldDB" id="M7B1L6"/>
<organism evidence="2 3">
    <name type="scientific">Chelonia mydas</name>
    <name type="common">Green sea-turtle</name>
    <name type="synonym">Chelonia agassizi</name>
    <dbReference type="NCBI Taxonomy" id="8469"/>
    <lineage>
        <taxon>Eukaryota</taxon>
        <taxon>Metazoa</taxon>
        <taxon>Chordata</taxon>
        <taxon>Craniata</taxon>
        <taxon>Vertebrata</taxon>
        <taxon>Euteleostomi</taxon>
        <taxon>Archelosauria</taxon>
        <taxon>Testudinata</taxon>
        <taxon>Testudines</taxon>
        <taxon>Cryptodira</taxon>
        <taxon>Durocryptodira</taxon>
        <taxon>Americhelydia</taxon>
        <taxon>Chelonioidea</taxon>
        <taxon>Cheloniidae</taxon>
        <taxon>Chelonia</taxon>
    </lineage>
</organism>
<keyword evidence="3" id="KW-1185">Reference proteome</keyword>
<reference evidence="3" key="1">
    <citation type="journal article" date="2013" name="Nat. Genet.">
        <title>The draft genomes of soft-shell turtle and green sea turtle yield insights into the development and evolution of the turtle-specific body plan.</title>
        <authorList>
            <person name="Wang Z."/>
            <person name="Pascual-Anaya J."/>
            <person name="Zadissa A."/>
            <person name="Li W."/>
            <person name="Niimura Y."/>
            <person name="Huang Z."/>
            <person name="Li C."/>
            <person name="White S."/>
            <person name="Xiong Z."/>
            <person name="Fang D."/>
            <person name="Wang B."/>
            <person name="Ming Y."/>
            <person name="Chen Y."/>
            <person name="Zheng Y."/>
            <person name="Kuraku S."/>
            <person name="Pignatelli M."/>
            <person name="Herrero J."/>
            <person name="Beal K."/>
            <person name="Nozawa M."/>
            <person name="Li Q."/>
            <person name="Wang J."/>
            <person name="Zhang H."/>
            <person name="Yu L."/>
            <person name="Shigenobu S."/>
            <person name="Wang J."/>
            <person name="Liu J."/>
            <person name="Flicek P."/>
            <person name="Searle S."/>
            <person name="Wang J."/>
            <person name="Kuratani S."/>
            <person name="Yin Y."/>
            <person name="Aken B."/>
            <person name="Zhang G."/>
            <person name="Irie N."/>
        </authorList>
    </citation>
    <scope>NUCLEOTIDE SEQUENCE [LARGE SCALE GENOMIC DNA]</scope>
</reference>
<evidence type="ECO:0000313" key="2">
    <source>
        <dbReference type="EMBL" id="EMP31761.1"/>
    </source>
</evidence>
<dbReference type="Proteomes" id="UP000031443">
    <property type="component" value="Unassembled WGS sequence"/>
</dbReference>
<accession>M7B1L6</accession>
<sequence>MSNTSRRTPVTEQRAQAVGQSGTVIEASAFGLSASCKGAHICSVQGERCRLVEWASLRTDDATPSAESTRGTGVGASADSMKRAQNQMPLSFLVRGLKDLQILQRSLT</sequence>
<proteinExistence type="predicted"/>
<evidence type="ECO:0000313" key="3">
    <source>
        <dbReference type="Proteomes" id="UP000031443"/>
    </source>
</evidence>
<protein>
    <submittedName>
        <fullName evidence="2">Uncharacterized protein</fullName>
    </submittedName>
</protein>
<gene>
    <name evidence="2" type="ORF">UY3_11101</name>
</gene>